<keyword evidence="9" id="KW-1185">Reference proteome</keyword>
<evidence type="ECO:0000256" key="5">
    <source>
        <dbReference type="ARBA" id="ARBA00022692"/>
    </source>
</evidence>
<evidence type="ECO:0000256" key="2">
    <source>
        <dbReference type="ARBA" id="ARBA00007613"/>
    </source>
</evidence>
<gene>
    <name evidence="8" type="ORF">CLV60_101270</name>
</gene>
<name>A0A2P8GIX1_9BACT</name>
<keyword evidence="7" id="KW-0998">Cell outer membrane</keyword>
<dbReference type="PANTHER" id="PTHR30026:SF20">
    <property type="entry name" value="OUTER MEMBRANE PROTEIN TOLC"/>
    <property type="match status" value="1"/>
</dbReference>
<dbReference type="Gene3D" id="1.20.1600.10">
    <property type="entry name" value="Outer membrane efflux proteins (OEP)"/>
    <property type="match status" value="1"/>
</dbReference>
<dbReference type="PANTHER" id="PTHR30026">
    <property type="entry name" value="OUTER MEMBRANE PROTEIN TOLC"/>
    <property type="match status" value="1"/>
</dbReference>
<dbReference type="Proteomes" id="UP000241964">
    <property type="component" value="Unassembled WGS sequence"/>
</dbReference>
<sequence>MRPAAVFWQSTLSKVQFRTKLSPRIYYSLSTHCKTGSVTASAVFAGALLLSSATQAQTARRVSLSEALQIAVANNRDIRHARIERAVTEADIDEKKELRLPEIDFHASYARITDLTEYRHGLGDKVVTHTIPVIADLTGSAKMPLYTGGKIRYAIRKARQQDEIASLVVLKTENDVKMEATELFFSAYKMMELDKLLQEHIREEEDRLAEVRSFKAHGTVTRNEVLRAELQLSDMRLSRTTNRSNIEIVLHDLHTLLEMPEEVSLELDTTRLLDGAVPVEDRHFYLRAALNKDEMRISEKMEAVFETDQRITRAGYLPNIHLFASYGFNYPNYMFFPPDPYLYTLGRVGVEATYSLSNLYKNKTRTHIARMRTEAQHAQTAIVKNRVTDNVFRQHAELKDLLETIPVKEKAVTQATENYRIVKLKYLHQLALITEMLDADNALLQARFDLLTARIHATVKHRRLLYASGQLP</sequence>
<dbReference type="InterPro" id="IPR051906">
    <property type="entry name" value="TolC-like"/>
</dbReference>
<accession>A0A2P8GIX1</accession>
<protein>
    <submittedName>
        <fullName evidence="8">Outer membrane protein TolC</fullName>
    </submittedName>
</protein>
<dbReference type="SUPFAM" id="SSF56954">
    <property type="entry name" value="Outer membrane efflux proteins (OEP)"/>
    <property type="match status" value="1"/>
</dbReference>
<dbReference type="GO" id="GO:0015562">
    <property type="term" value="F:efflux transmembrane transporter activity"/>
    <property type="evidence" value="ECO:0007669"/>
    <property type="project" value="InterPro"/>
</dbReference>
<keyword evidence="5" id="KW-0812">Transmembrane</keyword>
<evidence type="ECO:0000256" key="4">
    <source>
        <dbReference type="ARBA" id="ARBA00022452"/>
    </source>
</evidence>
<keyword evidence="4" id="KW-1134">Transmembrane beta strand</keyword>
<dbReference type="GO" id="GO:0009279">
    <property type="term" value="C:cell outer membrane"/>
    <property type="evidence" value="ECO:0007669"/>
    <property type="project" value="UniProtKB-SubCell"/>
</dbReference>
<evidence type="ECO:0000256" key="7">
    <source>
        <dbReference type="ARBA" id="ARBA00023237"/>
    </source>
</evidence>
<comment type="similarity">
    <text evidence="2">Belongs to the outer membrane factor (OMF) (TC 1.B.17) family.</text>
</comment>
<evidence type="ECO:0000256" key="3">
    <source>
        <dbReference type="ARBA" id="ARBA00022448"/>
    </source>
</evidence>
<keyword evidence="6" id="KW-0472">Membrane</keyword>
<reference evidence="8 9" key="1">
    <citation type="submission" date="2018-03" db="EMBL/GenBank/DDBJ databases">
        <title>Genomic Encyclopedia of Archaeal and Bacterial Type Strains, Phase II (KMG-II): from individual species to whole genera.</title>
        <authorList>
            <person name="Goeker M."/>
        </authorList>
    </citation>
    <scope>NUCLEOTIDE SEQUENCE [LARGE SCALE GENOMIC DNA]</scope>
    <source>
        <strain evidence="8 9">DSM 29057</strain>
    </source>
</reference>
<dbReference type="InterPro" id="IPR003423">
    <property type="entry name" value="OMP_efflux"/>
</dbReference>
<evidence type="ECO:0000256" key="6">
    <source>
        <dbReference type="ARBA" id="ARBA00023136"/>
    </source>
</evidence>
<proteinExistence type="inferred from homology"/>
<dbReference type="EMBL" id="PYAS01000001">
    <property type="protein sequence ID" value="PSL33901.1"/>
    <property type="molecule type" value="Genomic_DNA"/>
</dbReference>
<dbReference type="AlphaFoldDB" id="A0A2P8GIX1"/>
<evidence type="ECO:0000256" key="1">
    <source>
        <dbReference type="ARBA" id="ARBA00004442"/>
    </source>
</evidence>
<evidence type="ECO:0000313" key="8">
    <source>
        <dbReference type="EMBL" id="PSL33901.1"/>
    </source>
</evidence>
<dbReference type="GO" id="GO:0015288">
    <property type="term" value="F:porin activity"/>
    <property type="evidence" value="ECO:0007669"/>
    <property type="project" value="TreeGrafter"/>
</dbReference>
<comment type="subcellular location">
    <subcellularLocation>
        <location evidence="1">Cell outer membrane</location>
    </subcellularLocation>
</comment>
<evidence type="ECO:0000313" key="9">
    <source>
        <dbReference type="Proteomes" id="UP000241964"/>
    </source>
</evidence>
<comment type="caution">
    <text evidence="8">The sequence shown here is derived from an EMBL/GenBank/DDBJ whole genome shotgun (WGS) entry which is preliminary data.</text>
</comment>
<dbReference type="Pfam" id="PF02321">
    <property type="entry name" value="OEP"/>
    <property type="match status" value="2"/>
</dbReference>
<organism evidence="8 9">
    <name type="scientific">Dyadobacter jiangsuensis</name>
    <dbReference type="NCBI Taxonomy" id="1591085"/>
    <lineage>
        <taxon>Bacteria</taxon>
        <taxon>Pseudomonadati</taxon>
        <taxon>Bacteroidota</taxon>
        <taxon>Cytophagia</taxon>
        <taxon>Cytophagales</taxon>
        <taxon>Spirosomataceae</taxon>
        <taxon>Dyadobacter</taxon>
    </lineage>
</organism>
<dbReference type="GO" id="GO:1990281">
    <property type="term" value="C:efflux pump complex"/>
    <property type="evidence" value="ECO:0007669"/>
    <property type="project" value="TreeGrafter"/>
</dbReference>
<keyword evidence="3" id="KW-0813">Transport</keyword>